<evidence type="ECO:0000313" key="4">
    <source>
        <dbReference type="Proteomes" id="UP000062043"/>
    </source>
</evidence>
<feature type="transmembrane region" description="Helical" evidence="1">
    <location>
        <begin position="399"/>
        <end position="420"/>
    </location>
</feature>
<gene>
    <name evidence="3" type="ORF">X802_09485</name>
</gene>
<reference evidence="3 4" key="1">
    <citation type="submission" date="2014-01" db="EMBL/GenBank/DDBJ databases">
        <title>Genome sequencing of Thermococcus guaymasensis.</title>
        <authorList>
            <person name="Zhang X."/>
            <person name="Alvare G."/>
            <person name="Fristensky B."/>
            <person name="Chen L."/>
            <person name="Suen T."/>
            <person name="Chen Q."/>
            <person name="Ma K."/>
        </authorList>
    </citation>
    <scope>NUCLEOTIDE SEQUENCE [LARGE SCALE GENOMIC DNA]</scope>
    <source>
        <strain evidence="3 4">DSM 11113</strain>
    </source>
</reference>
<dbReference type="Gene3D" id="1.10.287.70">
    <property type="match status" value="1"/>
</dbReference>
<keyword evidence="1" id="KW-0472">Membrane</keyword>
<evidence type="ECO:0000259" key="2">
    <source>
        <dbReference type="Pfam" id="PF07885"/>
    </source>
</evidence>
<keyword evidence="1" id="KW-1133">Transmembrane helix</keyword>
<name>A0A0X1KM59_9EURY</name>
<dbReference type="InterPro" id="IPR013099">
    <property type="entry name" value="K_chnl_dom"/>
</dbReference>
<keyword evidence="4" id="KW-1185">Reference proteome</keyword>
<feature type="transmembrane region" description="Helical" evidence="1">
    <location>
        <begin position="456"/>
        <end position="477"/>
    </location>
</feature>
<sequence>MCEYVYSNGKKCRLKPVEGSKYCPLHIPYEEGEKLLGEQIQKVKAEKFAERLKAGQGYFEGVYLYDVAITGFTSEKTLVFKNSQIKTLIIDGSSIKGLVVTGCTIERVIIFDTRLEVLLFKDSKIFGLNVLRVDFGGHISVRNSDVKYLMINSTRYMGREEEGEEAAYGEKREISGLIEISGLKNVRRIGINTRYPLLRKILMEHGLNVSESKERIVRARELVLRDVSFDTAPRFKRQVRLTVRGFSGRLTLENLEVFGHVEIHQSRLISPEFVHLRIESNFIIRGSSVLVSPTWAITVLPALPIELNVGGFVIVEECTFNNPYAEEVFYRLARTSWEKSGDFERADQYYYLEMVAKRKIKASARRRGWKKLLKKMEILFEWLFADLTCKYGTDWKRPILIWLAAVNVFFPILFFLTGSVRGLSSSLGFLDYEYFSIVTATTLGYGDYHPVGVGRAIASVEALFGMFMWAVFLTVFARKYMR</sequence>
<dbReference type="AlphaFoldDB" id="A0A0X1KM59"/>
<proteinExistence type="predicted"/>
<evidence type="ECO:0000313" key="3">
    <source>
        <dbReference type="EMBL" id="AJC72352.1"/>
    </source>
</evidence>
<dbReference type="OrthoDB" id="199127at2157"/>
<protein>
    <submittedName>
        <fullName evidence="3">Potassium transporter Kef</fullName>
    </submittedName>
</protein>
<feature type="domain" description="Potassium channel" evidence="2">
    <location>
        <begin position="402"/>
        <end position="480"/>
    </location>
</feature>
<keyword evidence="1" id="KW-0812">Transmembrane</keyword>
<dbReference type="STRING" id="1432656.X802_09485"/>
<dbReference type="Proteomes" id="UP000062043">
    <property type="component" value="Chromosome"/>
</dbReference>
<organism evidence="3 4">
    <name type="scientific">Thermococcus guaymasensis DSM 11113</name>
    <dbReference type="NCBI Taxonomy" id="1432656"/>
    <lineage>
        <taxon>Archaea</taxon>
        <taxon>Methanobacteriati</taxon>
        <taxon>Methanobacteriota</taxon>
        <taxon>Thermococci</taxon>
        <taxon>Thermococcales</taxon>
        <taxon>Thermococcaceae</taxon>
        <taxon>Thermococcus</taxon>
    </lineage>
</organism>
<dbReference type="EMBL" id="CP007140">
    <property type="protein sequence ID" value="AJC72352.1"/>
    <property type="molecule type" value="Genomic_DNA"/>
</dbReference>
<dbReference type="Pfam" id="PF07885">
    <property type="entry name" value="Ion_trans_2"/>
    <property type="match status" value="1"/>
</dbReference>
<dbReference type="PATRIC" id="fig|1432656.3.peg.1850"/>
<evidence type="ECO:0000256" key="1">
    <source>
        <dbReference type="SAM" id="Phobius"/>
    </source>
</evidence>
<accession>A0A0X1KM59</accession>
<dbReference type="KEGG" id="tgy:X802_09485"/>
<dbReference type="SUPFAM" id="SSF81324">
    <property type="entry name" value="Voltage-gated potassium channels"/>
    <property type="match status" value="1"/>
</dbReference>